<gene>
    <name evidence="4" type="ORF">NCGR_LOCUS61778</name>
</gene>
<dbReference type="OrthoDB" id="1856392at2759"/>
<evidence type="ECO:0000313" key="4">
    <source>
        <dbReference type="EMBL" id="CAD6337680.1"/>
    </source>
</evidence>
<feature type="domain" description="HTH psq-type" evidence="2">
    <location>
        <begin position="189"/>
        <end position="226"/>
    </location>
</feature>
<dbReference type="GO" id="GO:0003677">
    <property type="term" value="F:DNA binding"/>
    <property type="evidence" value="ECO:0007669"/>
    <property type="project" value="InterPro"/>
</dbReference>
<dbReference type="EMBL" id="CAJGYO010000018">
    <property type="protein sequence ID" value="CAD6337680.1"/>
    <property type="molecule type" value="Genomic_DNA"/>
</dbReference>
<feature type="region of interest" description="Disordered" evidence="1">
    <location>
        <begin position="42"/>
        <end position="77"/>
    </location>
</feature>
<feature type="compositionally biased region" description="Gly residues" evidence="1">
    <location>
        <begin position="93"/>
        <end position="102"/>
    </location>
</feature>
<proteinExistence type="predicted"/>
<name>A0A811S7Y1_9POAL</name>
<evidence type="ECO:0008006" key="6">
    <source>
        <dbReference type="Google" id="ProtNLM"/>
    </source>
</evidence>
<dbReference type="InterPro" id="IPR007889">
    <property type="entry name" value="HTH_Psq"/>
</dbReference>
<dbReference type="PANTHER" id="PTHR33889">
    <property type="entry name" value="OS04G0681850 PROTEIN"/>
    <property type="match status" value="1"/>
</dbReference>
<evidence type="ECO:0000256" key="1">
    <source>
        <dbReference type="SAM" id="MobiDB-lite"/>
    </source>
</evidence>
<dbReference type="Pfam" id="PF24964">
    <property type="entry name" value="DUF7769"/>
    <property type="match status" value="1"/>
</dbReference>
<evidence type="ECO:0000259" key="2">
    <source>
        <dbReference type="Pfam" id="PF05225"/>
    </source>
</evidence>
<feature type="domain" description="DUF7769" evidence="3">
    <location>
        <begin position="116"/>
        <end position="163"/>
    </location>
</feature>
<sequence>MAPREFDLNHVPADWDLNDGIDWGDAIGDRDAPAHELDYDMVRDDGETDGDGLGVHNQGDDDSCDAPSGGYTDPVGGHDASNHVVIGALELGDGTGDGGSTGDEGSNAKKRRRYYSDDLKIAIYLELLAKTDPPVLRRGVSSQVALKFGVPLRVVQSVWRKGQDYGSIDGVKNKMHKNCGRKRIEIDFEAIKAVPLSERTTFQKLANALGVKKSTLHSRFKEGYFVRTPKT</sequence>
<dbReference type="AlphaFoldDB" id="A0A811S7Y1"/>
<reference evidence="4" key="1">
    <citation type="submission" date="2020-10" db="EMBL/GenBank/DDBJ databases">
        <authorList>
            <person name="Han B."/>
            <person name="Lu T."/>
            <person name="Zhao Q."/>
            <person name="Huang X."/>
            <person name="Zhao Y."/>
        </authorList>
    </citation>
    <scope>NUCLEOTIDE SEQUENCE</scope>
</reference>
<comment type="caution">
    <text evidence="4">The sequence shown here is derived from an EMBL/GenBank/DDBJ whole genome shotgun (WGS) entry which is preliminary data.</text>
</comment>
<accession>A0A811S7Y1</accession>
<dbReference type="InterPro" id="IPR056671">
    <property type="entry name" value="DUF7769"/>
</dbReference>
<organism evidence="4 5">
    <name type="scientific">Miscanthus lutarioriparius</name>
    <dbReference type="NCBI Taxonomy" id="422564"/>
    <lineage>
        <taxon>Eukaryota</taxon>
        <taxon>Viridiplantae</taxon>
        <taxon>Streptophyta</taxon>
        <taxon>Embryophyta</taxon>
        <taxon>Tracheophyta</taxon>
        <taxon>Spermatophyta</taxon>
        <taxon>Magnoliopsida</taxon>
        <taxon>Liliopsida</taxon>
        <taxon>Poales</taxon>
        <taxon>Poaceae</taxon>
        <taxon>PACMAD clade</taxon>
        <taxon>Panicoideae</taxon>
        <taxon>Andropogonodae</taxon>
        <taxon>Andropogoneae</taxon>
        <taxon>Saccharinae</taxon>
        <taxon>Miscanthus</taxon>
    </lineage>
</organism>
<keyword evidence="5" id="KW-1185">Reference proteome</keyword>
<feature type="region of interest" description="Disordered" evidence="1">
    <location>
        <begin position="89"/>
        <end position="109"/>
    </location>
</feature>
<protein>
    <recommendedName>
        <fullName evidence="6">RWP-RK domain-containing protein</fullName>
    </recommendedName>
</protein>
<dbReference type="PANTHER" id="PTHR33889:SF7">
    <property type="entry name" value="OS04G0681850 PROTEIN"/>
    <property type="match status" value="1"/>
</dbReference>
<evidence type="ECO:0000313" key="5">
    <source>
        <dbReference type="Proteomes" id="UP000604825"/>
    </source>
</evidence>
<dbReference type="Pfam" id="PF05225">
    <property type="entry name" value="HTH_psq"/>
    <property type="match status" value="1"/>
</dbReference>
<dbReference type="Proteomes" id="UP000604825">
    <property type="component" value="Unassembled WGS sequence"/>
</dbReference>
<evidence type="ECO:0000259" key="3">
    <source>
        <dbReference type="Pfam" id="PF24964"/>
    </source>
</evidence>